<gene>
    <name evidence="12" type="ORF">Vbra_18437</name>
</gene>
<evidence type="ECO:0000256" key="5">
    <source>
        <dbReference type="ARBA" id="ARBA00016034"/>
    </source>
</evidence>
<organism evidence="12 13">
    <name type="scientific">Vitrella brassicaformis (strain CCMP3155)</name>
    <dbReference type="NCBI Taxonomy" id="1169540"/>
    <lineage>
        <taxon>Eukaryota</taxon>
        <taxon>Sar</taxon>
        <taxon>Alveolata</taxon>
        <taxon>Colpodellida</taxon>
        <taxon>Vitrellaceae</taxon>
        <taxon>Vitrella</taxon>
    </lineage>
</organism>
<dbReference type="STRING" id="1169540.A0A0G4GR84"/>
<evidence type="ECO:0000256" key="1">
    <source>
        <dbReference type="ARBA" id="ARBA00003975"/>
    </source>
</evidence>
<evidence type="ECO:0000256" key="9">
    <source>
        <dbReference type="ARBA" id="ARBA00023242"/>
    </source>
</evidence>
<keyword evidence="6" id="KW-0813">Transport</keyword>
<evidence type="ECO:0000256" key="3">
    <source>
        <dbReference type="ARBA" id="ARBA00004496"/>
    </source>
</evidence>
<keyword evidence="7" id="KW-0963">Cytoplasm</keyword>
<feature type="region of interest" description="Disordered" evidence="10">
    <location>
        <begin position="67"/>
        <end position="89"/>
    </location>
</feature>
<protein>
    <recommendedName>
        <fullName evidence="5">Snurportin-1</fullName>
    </recommendedName>
</protein>
<dbReference type="VEuPathDB" id="CryptoDB:Vbra_18437"/>
<feature type="domain" description="Snurportin-1 m3G cap-binding" evidence="11">
    <location>
        <begin position="157"/>
        <end position="324"/>
    </location>
</feature>
<feature type="region of interest" description="Disordered" evidence="10">
    <location>
        <begin position="1"/>
        <end position="53"/>
    </location>
</feature>
<evidence type="ECO:0000256" key="6">
    <source>
        <dbReference type="ARBA" id="ARBA00022448"/>
    </source>
</evidence>
<comment type="function">
    <text evidence="1">Functions as an U snRNP-specific nuclear import adapter. Involved in the trimethylguanosine (m3G)-cap-dependent nuclear import of U snRNPs. Binds specifically to the terminal m3G-cap U snRNAs.</text>
</comment>
<reference evidence="12 13" key="1">
    <citation type="submission" date="2014-11" db="EMBL/GenBank/DDBJ databases">
        <authorList>
            <person name="Zhu J."/>
            <person name="Qi W."/>
            <person name="Song R."/>
        </authorList>
    </citation>
    <scope>NUCLEOTIDE SEQUENCE [LARGE SCALE GENOMIC DNA]</scope>
</reference>
<dbReference type="Proteomes" id="UP000041254">
    <property type="component" value="Unassembled WGS sequence"/>
</dbReference>
<evidence type="ECO:0000313" key="13">
    <source>
        <dbReference type="Proteomes" id="UP000041254"/>
    </source>
</evidence>
<dbReference type="OrthoDB" id="10003593at2759"/>
<dbReference type="EMBL" id="CDMY01000770">
    <property type="protein sequence ID" value="CEM33043.1"/>
    <property type="molecule type" value="Genomic_DNA"/>
</dbReference>
<evidence type="ECO:0000259" key="11">
    <source>
        <dbReference type="Pfam" id="PF21974"/>
    </source>
</evidence>
<dbReference type="GO" id="GO:0005737">
    <property type="term" value="C:cytoplasm"/>
    <property type="evidence" value="ECO:0007669"/>
    <property type="project" value="UniProtKB-SubCell"/>
</dbReference>
<evidence type="ECO:0000256" key="7">
    <source>
        <dbReference type="ARBA" id="ARBA00022490"/>
    </source>
</evidence>
<evidence type="ECO:0000256" key="4">
    <source>
        <dbReference type="ARBA" id="ARBA00007540"/>
    </source>
</evidence>
<dbReference type="GO" id="GO:0003723">
    <property type="term" value="F:RNA binding"/>
    <property type="evidence" value="ECO:0007669"/>
    <property type="project" value="UniProtKB-KW"/>
</dbReference>
<comment type="similarity">
    <text evidence="4">Belongs to the snurportin family.</text>
</comment>
<dbReference type="InParanoid" id="A0A0G4GR84"/>
<name>A0A0G4GR84_VITBC</name>
<evidence type="ECO:0000256" key="2">
    <source>
        <dbReference type="ARBA" id="ARBA00004123"/>
    </source>
</evidence>
<dbReference type="InterPro" id="IPR017336">
    <property type="entry name" value="Snurportin-1"/>
</dbReference>
<proteinExistence type="inferred from homology"/>
<keyword evidence="9" id="KW-0539">Nucleus</keyword>
<dbReference type="CDD" id="cd09232">
    <property type="entry name" value="Snurportin-1_C"/>
    <property type="match status" value="1"/>
</dbReference>
<dbReference type="InterPro" id="IPR047857">
    <property type="entry name" value="Snurportin1_C"/>
</dbReference>
<dbReference type="Pfam" id="PF21974">
    <property type="entry name" value="SPN1_m3Gcap_bd"/>
    <property type="match status" value="1"/>
</dbReference>
<comment type="subcellular location">
    <subcellularLocation>
        <location evidence="3">Cytoplasm</location>
    </subcellularLocation>
    <subcellularLocation>
        <location evidence="2">Nucleus</location>
    </subcellularLocation>
</comment>
<dbReference type="PANTHER" id="PTHR13403:SF6">
    <property type="entry name" value="SNURPORTIN-1"/>
    <property type="match status" value="1"/>
</dbReference>
<dbReference type="SUPFAM" id="SSF56091">
    <property type="entry name" value="DNA ligase/mRNA capping enzyme, catalytic domain"/>
    <property type="match status" value="1"/>
</dbReference>
<dbReference type="Gene3D" id="3.30.470.30">
    <property type="entry name" value="DNA ligase/mRNA capping enzyme"/>
    <property type="match status" value="1"/>
</dbReference>
<dbReference type="OMA" id="RRQNENR"/>
<dbReference type="AlphaFoldDB" id="A0A0G4GR84"/>
<dbReference type="GO" id="GO:0005634">
    <property type="term" value="C:nucleus"/>
    <property type="evidence" value="ECO:0007669"/>
    <property type="project" value="UniProtKB-SubCell"/>
</dbReference>
<dbReference type="PANTHER" id="PTHR13403">
    <property type="entry name" value="SNURPORTIN1 RNUT1 PROTEIN RNA, U TRANSPORTER 1"/>
    <property type="match status" value="1"/>
</dbReference>
<sequence length="467" mass="53278">MSQHSSSPAAEGPSSPSSCLYQHQHSRRHKPRGNFLSDDQTRRTNAALARQERDRADLLAQIRRIASESITDEAPEQHAYADEQTECDDEEHVDVVYEEGRGGEVGMEEDDEQENGDESHADMAVVEGEGGEKKHQGPSRRARMAARLQVFRFFAGQLVHPDWLVSPPPDLAHNWLVAARPEGNRMLVISKHGWAVARNKNGRFQMKFPCLLPPRGVTIVDVAFAEATRTMHLLDVLCWNDCLLMDSSTECRHFFLKSRYEEMESELRETSVHHMYPMVLVDLHECTQQHLLRLYYEDLDYPKDSLLFVHKEAHYDPGLNPLWLQWRDAHLSRFAIDTTDPTGKDHPHREVGTLQLTKRHNKLKTMDGRIVGAIDDTTRKQHRLKPGQLVKCEMDGIDMDTMEVQNLMPLGRGPKTRLYPDSFSRLVVQAFMRMDSPPMDFNRILDAIAQSHDHEDGAGGGHADMDV</sequence>
<accession>A0A0G4GR84</accession>
<dbReference type="GO" id="GO:0061015">
    <property type="term" value="P:snRNA import into nucleus"/>
    <property type="evidence" value="ECO:0007669"/>
    <property type="project" value="InterPro"/>
</dbReference>
<evidence type="ECO:0000256" key="8">
    <source>
        <dbReference type="ARBA" id="ARBA00022884"/>
    </source>
</evidence>
<evidence type="ECO:0000256" key="10">
    <source>
        <dbReference type="SAM" id="MobiDB-lite"/>
    </source>
</evidence>
<feature type="compositionally biased region" description="Low complexity" evidence="10">
    <location>
        <begin position="1"/>
        <end position="18"/>
    </location>
</feature>
<evidence type="ECO:0000313" key="12">
    <source>
        <dbReference type="EMBL" id="CEM33043.1"/>
    </source>
</evidence>
<keyword evidence="8" id="KW-0694">RNA-binding</keyword>
<keyword evidence="13" id="KW-1185">Reference proteome</keyword>